<sequence>MEVRFPTKLPWLIRFVKPAPTRAISSKTASPTQRFSRKGGIFTVLIDDIGGKLIDGLKFKDDNFPLKRERKHKSQLYFTVSFSL</sequence>
<gene>
    <name evidence="1" type="ORF">LTRI10_LOCUS32802</name>
</gene>
<dbReference type="Proteomes" id="UP001497516">
    <property type="component" value="Chromosome 6"/>
</dbReference>
<name>A0AAV2F1M1_9ROSI</name>
<evidence type="ECO:0000313" key="2">
    <source>
        <dbReference type="Proteomes" id="UP001497516"/>
    </source>
</evidence>
<evidence type="ECO:0000313" key="1">
    <source>
        <dbReference type="EMBL" id="CAL1392133.1"/>
    </source>
</evidence>
<reference evidence="1 2" key="1">
    <citation type="submission" date="2024-04" db="EMBL/GenBank/DDBJ databases">
        <authorList>
            <person name="Fracassetti M."/>
        </authorList>
    </citation>
    <scope>NUCLEOTIDE SEQUENCE [LARGE SCALE GENOMIC DNA]</scope>
</reference>
<keyword evidence="2" id="KW-1185">Reference proteome</keyword>
<dbReference type="EMBL" id="OZ034819">
    <property type="protein sequence ID" value="CAL1392133.1"/>
    <property type="molecule type" value="Genomic_DNA"/>
</dbReference>
<dbReference type="AlphaFoldDB" id="A0AAV2F1M1"/>
<proteinExistence type="predicted"/>
<organism evidence="1 2">
    <name type="scientific">Linum trigynum</name>
    <dbReference type="NCBI Taxonomy" id="586398"/>
    <lineage>
        <taxon>Eukaryota</taxon>
        <taxon>Viridiplantae</taxon>
        <taxon>Streptophyta</taxon>
        <taxon>Embryophyta</taxon>
        <taxon>Tracheophyta</taxon>
        <taxon>Spermatophyta</taxon>
        <taxon>Magnoliopsida</taxon>
        <taxon>eudicotyledons</taxon>
        <taxon>Gunneridae</taxon>
        <taxon>Pentapetalae</taxon>
        <taxon>rosids</taxon>
        <taxon>fabids</taxon>
        <taxon>Malpighiales</taxon>
        <taxon>Linaceae</taxon>
        <taxon>Linum</taxon>
    </lineage>
</organism>
<accession>A0AAV2F1M1</accession>
<protein>
    <submittedName>
        <fullName evidence="1">Uncharacterized protein</fullName>
    </submittedName>
</protein>